<keyword evidence="1" id="KW-0812">Transmembrane</keyword>
<dbReference type="InterPro" id="IPR008407">
    <property type="entry name" value="Brnchd-chn_aa_trnsp_AzlD"/>
</dbReference>
<keyword evidence="1" id="KW-0472">Membrane</keyword>
<gene>
    <name evidence="2" type="ORF">A4S15_10010</name>
</gene>
<feature type="transmembrane region" description="Helical" evidence="1">
    <location>
        <begin position="31"/>
        <end position="58"/>
    </location>
</feature>
<dbReference type="AlphaFoldDB" id="A0A1W9HX73"/>
<dbReference type="Pfam" id="PF05437">
    <property type="entry name" value="AzlD"/>
    <property type="match status" value="1"/>
</dbReference>
<protein>
    <recommendedName>
        <fullName evidence="4">Branched-chain amino acid ABC transporter</fullName>
    </recommendedName>
</protein>
<feature type="transmembrane region" description="Helical" evidence="1">
    <location>
        <begin position="70"/>
        <end position="87"/>
    </location>
</feature>
<proteinExistence type="predicted"/>
<comment type="caution">
    <text evidence="2">The sequence shown here is derived from an EMBL/GenBank/DDBJ whole genome shotgun (WGS) entry which is preliminary data.</text>
</comment>
<keyword evidence="1" id="KW-1133">Transmembrane helix</keyword>
<dbReference type="Proteomes" id="UP000192872">
    <property type="component" value="Unassembled WGS sequence"/>
</dbReference>
<reference evidence="2 3" key="1">
    <citation type="journal article" date="2017" name="Water Res.">
        <title>Comammox in drinking water systems.</title>
        <authorList>
            <person name="Wang Y."/>
            <person name="Ma L."/>
            <person name="Mao Y."/>
            <person name="Jiang X."/>
            <person name="Xia Y."/>
            <person name="Yu K."/>
            <person name="Li B."/>
            <person name="Zhang T."/>
        </authorList>
    </citation>
    <scope>NUCLEOTIDE SEQUENCE [LARGE SCALE GENOMIC DNA]</scope>
    <source>
        <strain evidence="2">SG_bin8</strain>
    </source>
</reference>
<name>A0A1W9HX73_9HYPH</name>
<organism evidence="2 3">
    <name type="scientific">Candidatus Raskinella chloraquaticus</name>
    <dbReference type="NCBI Taxonomy" id="1951219"/>
    <lineage>
        <taxon>Bacteria</taxon>
        <taxon>Pseudomonadati</taxon>
        <taxon>Pseudomonadota</taxon>
        <taxon>Alphaproteobacteria</taxon>
        <taxon>Hyphomicrobiales</taxon>
        <taxon>Phreatobacteraceae</taxon>
        <taxon>Candidatus Raskinella</taxon>
    </lineage>
</organism>
<evidence type="ECO:0008006" key="4">
    <source>
        <dbReference type="Google" id="ProtNLM"/>
    </source>
</evidence>
<evidence type="ECO:0000256" key="1">
    <source>
        <dbReference type="SAM" id="Phobius"/>
    </source>
</evidence>
<accession>A0A1W9HX73</accession>
<evidence type="ECO:0000313" key="2">
    <source>
        <dbReference type="EMBL" id="OQW51851.1"/>
    </source>
</evidence>
<evidence type="ECO:0000313" key="3">
    <source>
        <dbReference type="Proteomes" id="UP000192872"/>
    </source>
</evidence>
<dbReference type="STRING" id="1827387.A4S15_10010"/>
<dbReference type="EMBL" id="LWDL01000017">
    <property type="protein sequence ID" value="OQW51851.1"/>
    <property type="molecule type" value="Genomic_DNA"/>
</dbReference>
<sequence>MAATTYVCRSFGYFLMGYVPLTPRVRRGLEALPGAVVVSIVVPGAVAAGPAGIAGVIAGMVVMAVTRHDILGLLVGCAVAVGVRSAGL</sequence>